<dbReference type="Proteomes" id="UP000236290">
    <property type="component" value="Unassembled WGS sequence"/>
</dbReference>
<dbReference type="EMBL" id="MTYI01000004">
    <property type="protein sequence ID" value="PNP60350.1"/>
    <property type="molecule type" value="Genomic_DNA"/>
</dbReference>
<evidence type="ECO:0000313" key="1">
    <source>
        <dbReference type="EMBL" id="PNP60350.1"/>
    </source>
</evidence>
<proteinExistence type="predicted"/>
<reference evidence="1 2" key="1">
    <citation type="submission" date="2017-02" db="EMBL/GenBank/DDBJ databases">
        <title>Genomes of Trichoderma spp. with biocontrol activity.</title>
        <authorList>
            <person name="Gardiner D."/>
            <person name="Kazan K."/>
            <person name="Vos C."/>
            <person name="Harvey P."/>
        </authorList>
    </citation>
    <scope>NUCLEOTIDE SEQUENCE [LARGE SCALE GENOMIC DNA]</scope>
    <source>
        <strain evidence="1 2">Tr1</strain>
    </source>
</reference>
<evidence type="ECO:0000313" key="2">
    <source>
        <dbReference type="Proteomes" id="UP000236290"/>
    </source>
</evidence>
<accession>A0A2K0URF7</accession>
<organism evidence="1 2">
    <name type="scientific">Trichoderma harzianum</name>
    <name type="common">Hypocrea lixii</name>
    <dbReference type="NCBI Taxonomy" id="5544"/>
    <lineage>
        <taxon>Eukaryota</taxon>
        <taxon>Fungi</taxon>
        <taxon>Dikarya</taxon>
        <taxon>Ascomycota</taxon>
        <taxon>Pezizomycotina</taxon>
        <taxon>Sordariomycetes</taxon>
        <taxon>Hypocreomycetidae</taxon>
        <taxon>Hypocreales</taxon>
        <taxon>Hypocreaceae</taxon>
        <taxon>Trichoderma</taxon>
    </lineage>
</organism>
<dbReference type="AlphaFoldDB" id="A0A2K0URF7"/>
<sequence length="47" mass="5295">MAGHGDLQEMLRMLTARKASMMAAMGHIKALQAKNLKRRDTGRRERG</sequence>
<gene>
    <name evidence="1" type="ORF">THARTR1_00374</name>
</gene>
<name>A0A2K0URF7_TRIHA</name>
<comment type="caution">
    <text evidence="1">The sequence shown here is derived from an EMBL/GenBank/DDBJ whole genome shotgun (WGS) entry which is preliminary data.</text>
</comment>
<protein>
    <submittedName>
        <fullName evidence="1">Uncharacterized protein</fullName>
    </submittedName>
</protein>